<dbReference type="Proteomes" id="UP001107558">
    <property type="component" value="Chromosome 4"/>
</dbReference>
<dbReference type="Gene3D" id="2.60.40.640">
    <property type="match status" value="2"/>
</dbReference>
<dbReference type="OrthoDB" id="10263384at2759"/>
<keyword evidence="3" id="KW-1185">Reference proteome</keyword>
<dbReference type="InterPro" id="IPR014756">
    <property type="entry name" value="Ig_E-set"/>
</dbReference>
<sequence length="300" mass="33948">MSATLDIRLKKTNKTYVDGDIVKGVVIINANSDIKHDGLILNAEGFVGMQVSNKSTGVFEAFYNSVNKPINLFNHTIELLAPGKIKIGITEIEFEFLLESKKGNENKLYEAYSGVFICVNYFIKVDLKRSFLAKDAQTKIQFFVQNHPQKIENQVPVHFSISPETLQKTSKEKIHIPKFLITGTIDTLSCDIAKPLTGTITIQHTEMPLKSIDVQLVRVETCGCAEGFSKDATEIQNLQIADGNVCPKIQIPIYMQFPRLFTCPTLQTRNFKIQFEVNLCIIFKDDYLITENFQLQLFRA</sequence>
<proteinExistence type="inferred from homology"/>
<dbReference type="InterPro" id="IPR014752">
    <property type="entry name" value="Arrestin-like_C"/>
</dbReference>
<protein>
    <recommendedName>
        <fullName evidence="4">Down syndrome critical region protein 3</fullName>
    </recommendedName>
</protein>
<reference evidence="2" key="1">
    <citation type="submission" date="2021-03" db="EMBL/GenBank/DDBJ databases">
        <title>Chromosome level genome of the anhydrobiotic midge Polypedilum vanderplanki.</title>
        <authorList>
            <person name="Yoshida Y."/>
            <person name="Kikawada T."/>
            <person name="Gusev O."/>
        </authorList>
    </citation>
    <scope>NUCLEOTIDE SEQUENCE</scope>
    <source>
        <strain evidence="2">NIAS01</strain>
        <tissue evidence="2">Whole body or cell culture</tissue>
    </source>
</reference>
<evidence type="ECO:0008006" key="4">
    <source>
        <dbReference type="Google" id="ProtNLM"/>
    </source>
</evidence>
<dbReference type="EMBL" id="JADBJN010000004">
    <property type="protein sequence ID" value="KAG5666845.1"/>
    <property type="molecule type" value="Genomic_DNA"/>
</dbReference>
<organism evidence="2 3">
    <name type="scientific">Polypedilum vanderplanki</name>
    <name type="common">Sleeping chironomid midge</name>
    <dbReference type="NCBI Taxonomy" id="319348"/>
    <lineage>
        <taxon>Eukaryota</taxon>
        <taxon>Metazoa</taxon>
        <taxon>Ecdysozoa</taxon>
        <taxon>Arthropoda</taxon>
        <taxon>Hexapoda</taxon>
        <taxon>Insecta</taxon>
        <taxon>Pterygota</taxon>
        <taxon>Neoptera</taxon>
        <taxon>Endopterygota</taxon>
        <taxon>Diptera</taxon>
        <taxon>Nematocera</taxon>
        <taxon>Chironomoidea</taxon>
        <taxon>Chironomidae</taxon>
        <taxon>Chironominae</taxon>
        <taxon>Polypedilum</taxon>
        <taxon>Polypedilum</taxon>
    </lineage>
</organism>
<dbReference type="GO" id="GO:0006886">
    <property type="term" value="P:intracellular protein transport"/>
    <property type="evidence" value="ECO:0007669"/>
    <property type="project" value="InterPro"/>
</dbReference>
<dbReference type="AlphaFoldDB" id="A0A9J6BAX9"/>
<evidence type="ECO:0000313" key="2">
    <source>
        <dbReference type="EMBL" id="KAG5666845.1"/>
    </source>
</evidence>
<accession>A0A9J6BAX9</accession>
<dbReference type="FunFam" id="2.60.40.640:FF:000024">
    <property type="entry name" value="Down syndrome critical region protein 3"/>
    <property type="match status" value="1"/>
</dbReference>
<evidence type="ECO:0000256" key="1">
    <source>
        <dbReference type="ARBA" id="ARBA00009100"/>
    </source>
</evidence>
<dbReference type="InterPro" id="IPR028934">
    <property type="entry name" value="Vps26-related"/>
</dbReference>
<dbReference type="Pfam" id="PF03643">
    <property type="entry name" value="Vps26"/>
    <property type="match status" value="1"/>
</dbReference>
<comment type="similarity">
    <text evidence="1">Belongs to the VPS26 family.</text>
</comment>
<dbReference type="SUPFAM" id="SSF81296">
    <property type="entry name" value="E set domains"/>
    <property type="match status" value="1"/>
</dbReference>
<gene>
    <name evidence="2" type="ORF">PVAND_014855</name>
</gene>
<dbReference type="PANTHER" id="PTHR12233">
    <property type="entry name" value="VACUOLAR PROTEIN SORTING 26 RELATED"/>
    <property type="match status" value="1"/>
</dbReference>
<name>A0A9J6BAX9_POLVA</name>
<evidence type="ECO:0000313" key="3">
    <source>
        <dbReference type="Proteomes" id="UP001107558"/>
    </source>
</evidence>
<comment type="caution">
    <text evidence="2">The sequence shown here is derived from an EMBL/GenBank/DDBJ whole genome shotgun (WGS) entry which is preliminary data.</text>
</comment>